<dbReference type="Proteomes" id="UP001175226">
    <property type="component" value="Unassembled WGS sequence"/>
</dbReference>
<gene>
    <name evidence="2" type="ORF">EV421DRAFT_1912679</name>
</gene>
<comment type="caution">
    <text evidence="2">The sequence shown here is derived from an EMBL/GenBank/DDBJ whole genome shotgun (WGS) entry which is preliminary data.</text>
</comment>
<accession>A0AA39IXA9</accession>
<proteinExistence type="predicted"/>
<organism evidence="2 3">
    <name type="scientific">Armillaria borealis</name>
    <dbReference type="NCBI Taxonomy" id="47425"/>
    <lineage>
        <taxon>Eukaryota</taxon>
        <taxon>Fungi</taxon>
        <taxon>Dikarya</taxon>
        <taxon>Basidiomycota</taxon>
        <taxon>Agaricomycotina</taxon>
        <taxon>Agaricomycetes</taxon>
        <taxon>Agaricomycetidae</taxon>
        <taxon>Agaricales</taxon>
        <taxon>Marasmiineae</taxon>
        <taxon>Physalacriaceae</taxon>
        <taxon>Armillaria</taxon>
    </lineage>
</organism>
<reference evidence="2" key="1">
    <citation type="submission" date="2023-06" db="EMBL/GenBank/DDBJ databases">
        <authorList>
            <consortium name="Lawrence Berkeley National Laboratory"/>
            <person name="Ahrendt S."/>
            <person name="Sahu N."/>
            <person name="Indic B."/>
            <person name="Wong-Bajracharya J."/>
            <person name="Merenyi Z."/>
            <person name="Ke H.-M."/>
            <person name="Monk M."/>
            <person name="Kocsube S."/>
            <person name="Drula E."/>
            <person name="Lipzen A."/>
            <person name="Balint B."/>
            <person name="Henrissat B."/>
            <person name="Andreopoulos B."/>
            <person name="Martin F.M."/>
            <person name="Harder C.B."/>
            <person name="Rigling D."/>
            <person name="Ford K.L."/>
            <person name="Foster G.D."/>
            <person name="Pangilinan J."/>
            <person name="Papanicolaou A."/>
            <person name="Barry K."/>
            <person name="LaButti K."/>
            <person name="Viragh M."/>
            <person name="Koriabine M."/>
            <person name="Yan M."/>
            <person name="Riley R."/>
            <person name="Champramary S."/>
            <person name="Plett K.L."/>
            <person name="Tsai I.J."/>
            <person name="Slot J."/>
            <person name="Sipos G."/>
            <person name="Plett J."/>
            <person name="Nagy L.G."/>
            <person name="Grigoriev I.V."/>
        </authorList>
    </citation>
    <scope>NUCLEOTIDE SEQUENCE</scope>
    <source>
        <strain evidence="2">FPL87.14</strain>
    </source>
</reference>
<keyword evidence="3" id="KW-1185">Reference proteome</keyword>
<evidence type="ECO:0000313" key="2">
    <source>
        <dbReference type="EMBL" id="KAK0430603.1"/>
    </source>
</evidence>
<protein>
    <submittedName>
        <fullName evidence="2">Uncharacterized protein</fullName>
    </submittedName>
</protein>
<dbReference type="AlphaFoldDB" id="A0AA39IXA9"/>
<feature type="chain" id="PRO_5041436670" evidence="1">
    <location>
        <begin position="20"/>
        <end position="123"/>
    </location>
</feature>
<feature type="signal peptide" evidence="1">
    <location>
        <begin position="1"/>
        <end position="19"/>
    </location>
</feature>
<evidence type="ECO:0000313" key="3">
    <source>
        <dbReference type="Proteomes" id="UP001175226"/>
    </source>
</evidence>
<name>A0AA39IXA9_9AGAR</name>
<dbReference type="EMBL" id="JAUEPT010000140">
    <property type="protein sequence ID" value="KAK0430603.1"/>
    <property type="molecule type" value="Genomic_DNA"/>
</dbReference>
<keyword evidence="1" id="KW-0732">Signal</keyword>
<evidence type="ECO:0000256" key="1">
    <source>
        <dbReference type="SAM" id="SignalP"/>
    </source>
</evidence>
<sequence>MLCWTYWIFLVPALRRIEAKKHAHLTAEQAAAAHKAQHLELCDAQEQVHVQREGAAYQAKASAKYKMANPAYTHIKGDQGHAIVGPFSTGYKDMLEHENTERGGAMVTWLKAVRALVGNGGAL</sequence>